<dbReference type="RefSeq" id="WP_150489604.1">
    <property type="nucleotide sequence ID" value="NZ_BMUV01000006.1"/>
</dbReference>
<dbReference type="Gene3D" id="3.30.565.10">
    <property type="entry name" value="Histidine kinase-like ATPase, C-terminal domain"/>
    <property type="match status" value="1"/>
</dbReference>
<dbReference type="PANTHER" id="PTHR43156:SF2">
    <property type="entry name" value="STAGE II SPORULATION PROTEIN E"/>
    <property type="match status" value="1"/>
</dbReference>
<evidence type="ECO:0000313" key="5">
    <source>
        <dbReference type="Proteomes" id="UP000326178"/>
    </source>
</evidence>
<name>A0A5J6FD30_9ACTN</name>
<evidence type="ECO:0000256" key="2">
    <source>
        <dbReference type="SAM" id="MobiDB-lite"/>
    </source>
</evidence>
<dbReference type="Pfam" id="PF07228">
    <property type="entry name" value="SpoIIE"/>
    <property type="match status" value="1"/>
</dbReference>
<feature type="domain" description="PAS" evidence="3">
    <location>
        <begin position="1"/>
        <end position="36"/>
    </location>
</feature>
<dbReference type="Pfam" id="PF13581">
    <property type="entry name" value="HATPase_c_2"/>
    <property type="match status" value="1"/>
</dbReference>
<dbReference type="InterPro" id="IPR003018">
    <property type="entry name" value="GAF"/>
</dbReference>
<dbReference type="Gene3D" id="3.30.450.40">
    <property type="match status" value="1"/>
</dbReference>
<dbReference type="SMART" id="SM00065">
    <property type="entry name" value="GAF"/>
    <property type="match status" value="1"/>
</dbReference>
<dbReference type="InterPro" id="IPR036890">
    <property type="entry name" value="HATPase_C_sf"/>
</dbReference>
<dbReference type="FunFam" id="3.30.565.10:FF:000028">
    <property type="entry name" value="PAS sensor protein"/>
    <property type="match status" value="1"/>
</dbReference>
<dbReference type="PANTHER" id="PTHR43156">
    <property type="entry name" value="STAGE II SPORULATION PROTEIN E-RELATED"/>
    <property type="match status" value="1"/>
</dbReference>
<dbReference type="KEGG" id="snk:CP967_21980"/>
<dbReference type="InterPro" id="IPR003594">
    <property type="entry name" value="HATPase_dom"/>
</dbReference>
<dbReference type="SUPFAM" id="SSF55874">
    <property type="entry name" value="ATPase domain of HSP90 chaperone/DNA topoisomerase II/histidine kinase"/>
    <property type="match status" value="1"/>
</dbReference>
<dbReference type="InterPro" id="IPR029016">
    <property type="entry name" value="GAF-like_dom_sf"/>
</dbReference>
<dbReference type="SMART" id="SM00331">
    <property type="entry name" value="PP2C_SIG"/>
    <property type="match status" value="1"/>
</dbReference>
<sequence>MADAFLMVVDGAGTVTGWSPEAERRFGLTSAEAEGRRMADVLARGRRSEGGGKGAEGLRLLPLEGADWEVRAAGQDGTALGRALLDVLFTQGHVRVYVLDPDLTVLRVSDPTEDGAVADRRVGRPFGDAAGFEDRRRVHRYLKEVLDTGTPGVERSFRARPESRGGRWRTISLTASRLQEGHGAGPGAEGRILGLAVCATDITERTRRQGRDEALAAVREKVGSTLDVEATCRLLVDALVPGYADVGTVEVVDSVLRGENPRTGPLDRGVPLRRGAYAGSEAPAHPVGDVRAVPPGTPYQRALTDLRARVVPLAELPWADADPARARSVRSIGAHSMLLAPLSLRGAVLGLISLYRCGDSEPFTEEDVPAAAAMASRTALGIDNARRYVREYTIASTLQRRLLPQRPAAQPAVETGHLLLPGGGSGCWFDTISLSGARTGLVIGEVAEHGIHAATAMGQLRTAIQALAPLDLEPDELLARLYDTAARLAEERAQLPPSDPLHRERLTATCAYAVYDPFAETCTIASAGHPAPLVVGPDSRSYIAGLPVGPPLGTVDREPVAASTFPLREGSLLALYSSALQSHAEPSSGVLRQAFARPERPLRELCDEASYVLPDTPEIRGAALLLARTRAMPADRYGAWELPYDKTAPATARRLTHKRLSDWQLDGDTGEATELIVSELVTNAVRYGRPPVELRLILDRGLTCEIRDGSTTAPHMKYAGAVDEGGRGLFIISQLATLWGTRYASEGKTVWSEQALPEPESEQALPEPDGE</sequence>
<feature type="region of interest" description="Disordered" evidence="2">
    <location>
        <begin position="750"/>
        <end position="771"/>
    </location>
</feature>
<dbReference type="GO" id="GO:0016791">
    <property type="term" value="F:phosphatase activity"/>
    <property type="evidence" value="ECO:0007669"/>
    <property type="project" value="TreeGrafter"/>
</dbReference>
<dbReference type="CDD" id="cd00130">
    <property type="entry name" value="PAS"/>
    <property type="match status" value="1"/>
</dbReference>
<reference evidence="4 5" key="1">
    <citation type="submission" date="2017-09" db="EMBL/GenBank/DDBJ databases">
        <authorList>
            <person name="Lee N."/>
            <person name="Cho B.-K."/>
        </authorList>
    </citation>
    <scope>NUCLEOTIDE SEQUENCE [LARGE SCALE GENOMIC DNA]</scope>
    <source>
        <strain evidence="4 5">ATCC 12769</strain>
    </source>
</reference>
<dbReference type="InterPro" id="IPR036457">
    <property type="entry name" value="PPM-type-like_dom_sf"/>
</dbReference>
<organism evidence="4 5">
    <name type="scientific">Streptomyces nitrosporeus</name>
    <dbReference type="NCBI Taxonomy" id="28894"/>
    <lineage>
        <taxon>Bacteria</taxon>
        <taxon>Bacillati</taxon>
        <taxon>Actinomycetota</taxon>
        <taxon>Actinomycetes</taxon>
        <taxon>Kitasatosporales</taxon>
        <taxon>Streptomycetaceae</taxon>
        <taxon>Streptomyces</taxon>
    </lineage>
</organism>
<dbReference type="Proteomes" id="UP000326178">
    <property type="component" value="Chromosome"/>
</dbReference>
<accession>A0A5J6FD30</accession>
<dbReference type="AlphaFoldDB" id="A0A5J6FD30"/>
<dbReference type="Pfam" id="PF01590">
    <property type="entry name" value="GAF"/>
    <property type="match status" value="1"/>
</dbReference>
<dbReference type="InterPro" id="IPR013656">
    <property type="entry name" value="PAS_4"/>
</dbReference>
<proteinExistence type="predicted"/>
<keyword evidence="5" id="KW-1185">Reference proteome</keyword>
<evidence type="ECO:0000313" key="4">
    <source>
        <dbReference type="EMBL" id="QEU74308.1"/>
    </source>
</evidence>
<protein>
    <submittedName>
        <fullName evidence="4">GAF domain-containing protein</fullName>
    </submittedName>
</protein>
<dbReference type="Gene3D" id="3.60.40.10">
    <property type="entry name" value="PPM-type phosphatase domain"/>
    <property type="match status" value="1"/>
</dbReference>
<dbReference type="PROSITE" id="PS50112">
    <property type="entry name" value="PAS"/>
    <property type="match status" value="1"/>
</dbReference>
<evidence type="ECO:0000256" key="1">
    <source>
        <dbReference type="ARBA" id="ARBA00022801"/>
    </source>
</evidence>
<dbReference type="InterPro" id="IPR052016">
    <property type="entry name" value="Bact_Sigma-Reg"/>
</dbReference>
<dbReference type="EMBL" id="CP023702">
    <property type="protein sequence ID" value="QEU74308.1"/>
    <property type="molecule type" value="Genomic_DNA"/>
</dbReference>
<keyword evidence="1" id="KW-0378">Hydrolase</keyword>
<dbReference type="CDD" id="cd16936">
    <property type="entry name" value="HATPase_RsbW-like"/>
    <property type="match status" value="1"/>
</dbReference>
<dbReference type="InterPro" id="IPR001932">
    <property type="entry name" value="PPM-type_phosphatase-like_dom"/>
</dbReference>
<dbReference type="SUPFAM" id="SSF55785">
    <property type="entry name" value="PYP-like sensor domain (PAS domain)"/>
    <property type="match status" value="2"/>
</dbReference>
<evidence type="ECO:0000259" key="3">
    <source>
        <dbReference type="PROSITE" id="PS50112"/>
    </source>
</evidence>
<dbReference type="Pfam" id="PF08448">
    <property type="entry name" value="PAS_4"/>
    <property type="match status" value="1"/>
</dbReference>
<dbReference type="SUPFAM" id="SSF55781">
    <property type="entry name" value="GAF domain-like"/>
    <property type="match status" value="1"/>
</dbReference>
<dbReference type="InterPro" id="IPR035965">
    <property type="entry name" value="PAS-like_dom_sf"/>
</dbReference>
<gene>
    <name evidence="4" type="ORF">CP967_21980</name>
</gene>
<dbReference type="InterPro" id="IPR000014">
    <property type="entry name" value="PAS"/>
</dbReference>
<dbReference type="OrthoDB" id="118142at2"/>
<dbReference type="Gene3D" id="3.30.450.20">
    <property type="entry name" value="PAS domain"/>
    <property type="match status" value="1"/>
</dbReference>